<protein>
    <submittedName>
        <fullName evidence="2">Uncharacterized protein</fullName>
    </submittedName>
</protein>
<dbReference type="Proteomes" id="UP000606921">
    <property type="component" value="Unassembled WGS sequence"/>
</dbReference>
<evidence type="ECO:0000313" key="3">
    <source>
        <dbReference type="Proteomes" id="UP000606921"/>
    </source>
</evidence>
<feature type="compositionally biased region" description="Basic and acidic residues" evidence="1">
    <location>
        <begin position="197"/>
        <end position="221"/>
    </location>
</feature>
<dbReference type="EMBL" id="CABFWF030000006">
    <property type="protein sequence ID" value="CAD7028251.1"/>
    <property type="molecule type" value="Genomic_DNA"/>
</dbReference>
<evidence type="ECO:0000256" key="1">
    <source>
        <dbReference type="SAM" id="MobiDB-lite"/>
    </source>
</evidence>
<keyword evidence="3" id="KW-1185">Reference proteome</keyword>
<name>A0ABM8PGA2_9HYPH</name>
<reference evidence="2 3" key="1">
    <citation type="submission" date="2020-11" db="EMBL/GenBank/DDBJ databases">
        <authorList>
            <person name="Lassalle F."/>
        </authorList>
    </citation>
    <scope>NUCLEOTIDE SEQUENCE [LARGE SCALE GENOMIC DNA]</scope>
    <source>
        <strain evidence="2 3">JC140</strain>
    </source>
</reference>
<comment type="caution">
    <text evidence="2">The sequence shown here is derived from an EMBL/GenBank/DDBJ whole genome shotgun (WGS) entry which is preliminary data.</text>
</comment>
<organism evidence="2 3">
    <name type="scientific">Pseudorhizobium endolithicum</name>
    <dbReference type="NCBI Taxonomy" id="1191678"/>
    <lineage>
        <taxon>Bacteria</taxon>
        <taxon>Pseudomonadati</taxon>
        <taxon>Pseudomonadota</taxon>
        <taxon>Alphaproteobacteria</taxon>
        <taxon>Hyphomicrobiales</taxon>
        <taxon>Rhizobiaceae</taxon>
        <taxon>Rhizobium/Agrobacterium group</taxon>
        <taxon>Pseudorhizobium</taxon>
    </lineage>
</organism>
<sequence length="257" mass="27115">MAGALVGLDRHRTGLFGTLGGVGDIGGDLVERRGGLFQRGGLLLGTLGEVLRTLADLARSAVDRAGRFRHRRHGFAKLHDRAVEVLAQAFEFLGKGLRQLEAEIAGGKLLQAVSKSGGRLRHGFGADALLLGRAAALLLRLTALGVRLLLQTPVLQRVRAEHLHGRRHLADLVGAAGIGDRRVGVAAGESVHGMGDGLDRPRDAGDGKPDRAGDDDGKEADRCEGYRKRHGIACMGVVLRRDGIGDTDLGEFAQAGC</sequence>
<accession>A0ABM8PGA2</accession>
<feature type="region of interest" description="Disordered" evidence="1">
    <location>
        <begin position="190"/>
        <end position="221"/>
    </location>
</feature>
<gene>
    <name evidence="2" type="ORF">REJC140_02603</name>
</gene>
<proteinExistence type="predicted"/>
<evidence type="ECO:0000313" key="2">
    <source>
        <dbReference type="EMBL" id="CAD7028251.1"/>
    </source>
</evidence>